<evidence type="ECO:0000256" key="7">
    <source>
        <dbReference type="SAM" id="Phobius"/>
    </source>
</evidence>
<dbReference type="GO" id="GO:0005886">
    <property type="term" value="C:plasma membrane"/>
    <property type="evidence" value="ECO:0007669"/>
    <property type="project" value="UniProtKB-SubCell"/>
</dbReference>
<keyword evidence="3 7" id="KW-0812">Transmembrane</keyword>
<feature type="domain" description="Polysaccharide chain length determinant N-terminal" evidence="8">
    <location>
        <begin position="11"/>
        <end position="74"/>
    </location>
</feature>
<accession>A0A151CFE7</accession>
<evidence type="ECO:0000256" key="4">
    <source>
        <dbReference type="ARBA" id="ARBA00022989"/>
    </source>
</evidence>
<evidence type="ECO:0000256" key="6">
    <source>
        <dbReference type="SAM" id="Coils"/>
    </source>
</evidence>
<dbReference type="InterPro" id="IPR003856">
    <property type="entry name" value="LPS_length_determ_N"/>
</dbReference>
<feature type="transmembrane region" description="Helical" evidence="7">
    <location>
        <begin position="251"/>
        <end position="271"/>
    </location>
</feature>
<dbReference type="GO" id="GO:0004713">
    <property type="term" value="F:protein tyrosine kinase activity"/>
    <property type="evidence" value="ECO:0007669"/>
    <property type="project" value="TreeGrafter"/>
</dbReference>
<evidence type="ECO:0000313" key="10">
    <source>
        <dbReference type="EMBL" id="KYJ86236.1"/>
    </source>
</evidence>
<dbReference type="InterPro" id="IPR032807">
    <property type="entry name" value="GNVR"/>
</dbReference>
<dbReference type="AlphaFoldDB" id="A0A151CFE7"/>
<dbReference type="EMBL" id="LNKT01000034">
    <property type="protein sequence ID" value="KYJ86236.1"/>
    <property type="molecule type" value="Genomic_DNA"/>
</dbReference>
<feature type="transmembrane region" description="Helical" evidence="7">
    <location>
        <begin position="28"/>
        <end position="46"/>
    </location>
</feature>
<feature type="domain" description="Tyrosine-protein kinase G-rich" evidence="9">
    <location>
        <begin position="212"/>
        <end position="270"/>
    </location>
</feature>
<keyword evidence="5 7" id="KW-0472">Membrane</keyword>
<organism evidence="10 11">
    <name type="scientific">Sulfurovum riftiae</name>
    <dbReference type="NCBI Taxonomy" id="1630136"/>
    <lineage>
        <taxon>Bacteria</taxon>
        <taxon>Pseudomonadati</taxon>
        <taxon>Campylobacterota</taxon>
        <taxon>Epsilonproteobacteria</taxon>
        <taxon>Campylobacterales</taxon>
        <taxon>Sulfurovaceae</taxon>
        <taxon>Sulfurovum</taxon>
    </lineage>
</organism>
<evidence type="ECO:0000259" key="9">
    <source>
        <dbReference type="Pfam" id="PF13807"/>
    </source>
</evidence>
<keyword evidence="2" id="KW-1003">Cell membrane</keyword>
<evidence type="ECO:0000256" key="2">
    <source>
        <dbReference type="ARBA" id="ARBA00022475"/>
    </source>
</evidence>
<reference evidence="10 11" key="1">
    <citation type="submission" date="2015-11" db="EMBL/GenBank/DDBJ databases">
        <title>Draft genome of Sulfurovum riftiae 1812E, a member of the Epsilonproteobacteria isolated from the tube of the deep-sea hydrothermal vent tubewom Riftia pachyptila.</title>
        <authorList>
            <person name="Vetriani C."/>
            <person name="Giovannelli D."/>
        </authorList>
    </citation>
    <scope>NUCLEOTIDE SEQUENCE [LARGE SCALE GENOMIC DNA]</scope>
    <source>
        <strain evidence="10 11">1812E</strain>
    </source>
</reference>
<comment type="subcellular location">
    <subcellularLocation>
        <location evidence="1">Cell membrane</location>
        <topology evidence="1">Multi-pass membrane protein</topology>
    </subcellularLocation>
</comment>
<keyword evidence="11" id="KW-1185">Reference proteome</keyword>
<dbReference type="OrthoDB" id="5349172at2"/>
<dbReference type="PANTHER" id="PTHR32309">
    <property type="entry name" value="TYROSINE-PROTEIN KINASE"/>
    <property type="match status" value="1"/>
</dbReference>
<name>A0A151CFE7_9BACT</name>
<proteinExistence type="predicted"/>
<sequence length="284" mass="32739">MENNVQYIEKETIDLRELFSVLKRRKKLIWSVTALFTLLALIYIFVAKPVYEVKTMIEVGQIDAKPIDNINDIKQKLLYEYQVNTKGKKRKLPRVNTISVPKGSKSILSLTIHSNNNKEGIKFIQKVIGKIETQYKEKTDAYTESQKELIKLVQSDIKENETSLEAMKKELNTYNQKIISLKKEDAALAGIYALQIGQKQTELQELKKYISELKNKEQELKLSIGPLMMNPTHIVGEIETLEKPIKPKKKLIVTVAFITGLMLSVFLAFFLEFIRGMKQEDEVQ</sequence>
<dbReference type="Pfam" id="PF13807">
    <property type="entry name" value="GNVR"/>
    <property type="match status" value="1"/>
</dbReference>
<feature type="coiled-coil region" evidence="6">
    <location>
        <begin position="150"/>
        <end position="223"/>
    </location>
</feature>
<evidence type="ECO:0000256" key="5">
    <source>
        <dbReference type="ARBA" id="ARBA00023136"/>
    </source>
</evidence>
<keyword evidence="6" id="KW-0175">Coiled coil</keyword>
<dbReference type="RefSeq" id="WP_067331038.1">
    <property type="nucleotide sequence ID" value="NZ_LNKT01000034.1"/>
</dbReference>
<evidence type="ECO:0000313" key="11">
    <source>
        <dbReference type="Proteomes" id="UP000075359"/>
    </source>
</evidence>
<evidence type="ECO:0000259" key="8">
    <source>
        <dbReference type="Pfam" id="PF02706"/>
    </source>
</evidence>
<evidence type="ECO:0000256" key="3">
    <source>
        <dbReference type="ARBA" id="ARBA00022692"/>
    </source>
</evidence>
<evidence type="ECO:0000256" key="1">
    <source>
        <dbReference type="ARBA" id="ARBA00004651"/>
    </source>
</evidence>
<comment type="caution">
    <text evidence="10">The sequence shown here is derived from an EMBL/GenBank/DDBJ whole genome shotgun (WGS) entry which is preliminary data.</text>
</comment>
<keyword evidence="4 7" id="KW-1133">Transmembrane helix</keyword>
<gene>
    <name evidence="10" type="ORF">AS592_05410</name>
</gene>
<protein>
    <recommendedName>
        <fullName evidence="12">Polysaccharide chain length determinant N-terminal domain-containing protein</fullName>
    </recommendedName>
</protein>
<dbReference type="STRING" id="1630136.AS592_05410"/>
<dbReference type="InterPro" id="IPR050445">
    <property type="entry name" value="Bact_polysacc_biosynth/exp"/>
</dbReference>
<evidence type="ECO:0008006" key="12">
    <source>
        <dbReference type="Google" id="ProtNLM"/>
    </source>
</evidence>
<dbReference type="Pfam" id="PF02706">
    <property type="entry name" value="Wzz"/>
    <property type="match status" value="1"/>
</dbReference>
<dbReference type="Proteomes" id="UP000075359">
    <property type="component" value="Unassembled WGS sequence"/>
</dbReference>
<dbReference type="PANTHER" id="PTHR32309:SF13">
    <property type="entry name" value="FERRIC ENTEROBACTIN TRANSPORT PROTEIN FEPE"/>
    <property type="match status" value="1"/>
</dbReference>